<dbReference type="STRING" id="1156417.Y919_07330"/>
<dbReference type="AlphaFoldDB" id="A0A096BGD6"/>
<comment type="caution">
    <text evidence="2">The sequence shown here is derived from an EMBL/GenBank/DDBJ whole genome shotgun (WGS) entry which is preliminary data.</text>
</comment>
<evidence type="ECO:0000313" key="2">
    <source>
        <dbReference type="EMBL" id="KGG80250.1"/>
    </source>
</evidence>
<gene>
    <name evidence="2" type="ORF">Y919_07330</name>
</gene>
<name>A0A096BGD6_9FIRM</name>
<evidence type="ECO:0000256" key="1">
    <source>
        <dbReference type="SAM" id="Phobius"/>
    </source>
</evidence>
<keyword evidence="1" id="KW-1133">Transmembrane helix</keyword>
<sequence>MRIFLQLLVQFFVLTGPIFIYLNHIYILKNIKKDESIYIRMWLQSILIFLTVGCFIQYI</sequence>
<keyword evidence="1" id="KW-0812">Transmembrane</keyword>
<reference evidence="2 3" key="1">
    <citation type="submission" date="2013-12" db="EMBL/GenBank/DDBJ databases">
        <title>Draft genome sequence of Caloranaerobacter sp. H53214.</title>
        <authorList>
            <person name="Jiang L.J."/>
            <person name="Shao Z.Z."/>
            <person name="Long M.N."/>
        </authorList>
    </citation>
    <scope>NUCLEOTIDE SEQUENCE [LARGE SCALE GENOMIC DNA]</scope>
    <source>
        <strain evidence="2 3">H53214</strain>
    </source>
</reference>
<feature type="transmembrane region" description="Helical" evidence="1">
    <location>
        <begin position="7"/>
        <end position="27"/>
    </location>
</feature>
<organism evidence="2 3">
    <name type="scientific">Caloranaerobacter azorensis H53214</name>
    <dbReference type="NCBI Taxonomy" id="1156417"/>
    <lineage>
        <taxon>Bacteria</taxon>
        <taxon>Bacillati</taxon>
        <taxon>Bacillota</taxon>
        <taxon>Tissierellia</taxon>
        <taxon>Tissierellales</taxon>
        <taxon>Thermohalobacteraceae</taxon>
        <taxon>Caloranaerobacter</taxon>
    </lineage>
</organism>
<evidence type="ECO:0000313" key="3">
    <source>
        <dbReference type="Proteomes" id="UP000029622"/>
    </source>
</evidence>
<keyword evidence="1" id="KW-0472">Membrane</keyword>
<accession>A0A096BGD6</accession>
<proteinExistence type="predicted"/>
<feature type="transmembrane region" description="Helical" evidence="1">
    <location>
        <begin position="39"/>
        <end position="58"/>
    </location>
</feature>
<dbReference type="RefSeq" id="WP_035163622.1">
    <property type="nucleotide sequence ID" value="NZ_AZTB01000033.1"/>
</dbReference>
<dbReference type="Proteomes" id="UP000029622">
    <property type="component" value="Unassembled WGS sequence"/>
</dbReference>
<protein>
    <submittedName>
        <fullName evidence="2">Uncharacterized protein</fullName>
    </submittedName>
</protein>
<dbReference type="EMBL" id="AZTB01000033">
    <property type="protein sequence ID" value="KGG80250.1"/>
    <property type="molecule type" value="Genomic_DNA"/>
</dbReference>